<dbReference type="Gene3D" id="3.90.245.10">
    <property type="entry name" value="Ribonucleoside hydrolase-like"/>
    <property type="match status" value="1"/>
</dbReference>
<comment type="caution">
    <text evidence="4">The sequence shown here is derived from an EMBL/GenBank/DDBJ whole genome shotgun (WGS) entry which is preliminary data.</text>
</comment>
<feature type="domain" description="Inosine/uridine-preferring nucleoside hydrolase" evidence="3">
    <location>
        <begin position="1"/>
        <end position="307"/>
    </location>
</feature>
<dbReference type="GO" id="GO:0008477">
    <property type="term" value="F:purine nucleosidase activity"/>
    <property type="evidence" value="ECO:0007669"/>
    <property type="project" value="TreeGrafter"/>
</dbReference>
<dbReference type="Proteomes" id="UP000321484">
    <property type="component" value="Unassembled WGS sequence"/>
</dbReference>
<dbReference type="SUPFAM" id="SSF53590">
    <property type="entry name" value="Nucleoside hydrolase"/>
    <property type="match status" value="1"/>
</dbReference>
<proteinExistence type="predicted"/>
<gene>
    <name evidence="4" type="ORF">AFE02nite_23750</name>
</gene>
<dbReference type="PANTHER" id="PTHR12304:SF4">
    <property type="entry name" value="URIDINE NUCLEOSIDASE"/>
    <property type="match status" value="1"/>
</dbReference>
<reference evidence="4 5" key="1">
    <citation type="submission" date="2019-07" db="EMBL/GenBank/DDBJ databases">
        <title>Whole genome shotgun sequence of Actinotalea fermentans NBRC 105374.</title>
        <authorList>
            <person name="Hosoyama A."/>
            <person name="Uohara A."/>
            <person name="Ohji S."/>
            <person name="Ichikawa N."/>
        </authorList>
    </citation>
    <scope>NUCLEOTIDE SEQUENCE [LARGE SCALE GENOMIC DNA]</scope>
    <source>
        <strain evidence="4 5">NBRC 105374</strain>
    </source>
</reference>
<evidence type="ECO:0000256" key="2">
    <source>
        <dbReference type="ARBA" id="ARBA00023295"/>
    </source>
</evidence>
<dbReference type="EMBL" id="BJYK01000009">
    <property type="protein sequence ID" value="GEN80641.1"/>
    <property type="molecule type" value="Genomic_DNA"/>
</dbReference>
<name>A0A511YZJ5_9CELL</name>
<evidence type="ECO:0000256" key="1">
    <source>
        <dbReference type="ARBA" id="ARBA00022801"/>
    </source>
</evidence>
<protein>
    <submittedName>
        <fullName evidence="4">Nucleoside hydrolase</fullName>
    </submittedName>
</protein>
<evidence type="ECO:0000313" key="5">
    <source>
        <dbReference type="Proteomes" id="UP000321484"/>
    </source>
</evidence>
<dbReference type="InterPro" id="IPR001910">
    <property type="entry name" value="Inosine/uridine_hydrolase_dom"/>
</dbReference>
<dbReference type="InterPro" id="IPR036452">
    <property type="entry name" value="Ribo_hydro-like"/>
</dbReference>
<keyword evidence="2" id="KW-0326">Glycosidase</keyword>
<accession>A0A511YZJ5</accession>
<sequence length="324" mass="34365">MDCDPGIGPGLDADDGLALLFALASPELHVEAVTTVFGNVNVRRGTDNALRLLEAAGRTDVPVAMGMAQPVTGRLNERALDDYAAQDRRIPPADEARLTRRAPQHAVDLIIDAVLASPGEITVLAVGPLTNVAMAMLKEPAVTGAIKEVVILGGAFGREPEFGRGNITPVAELNIWNDPLAADIVFTSGAPMRVINLDVSNPNAGSVMYHDQLSDVLGDDVNPLTSFLGEMTRTYIEAPKFNWARNGCVLYDAIAAAVLVDPGLVEVERGRVRAVTQDGPAFGQTILYPADDGHVDVAVAIDGPRFVGLFLERIRSLVDAASTR</sequence>
<dbReference type="PANTHER" id="PTHR12304">
    <property type="entry name" value="INOSINE-URIDINE PREFERRING NUCLEOSIDE HYDROLASE"/>
    <property type="match status" value="1"/>
</dbReference>
<dbReference type="GO" id="GO:0006152">
    <property type="term" value="P:purine nucleoside catabolic process"/>
    <property type="evidence" value="ECO:0007669"/>
    <property type="project" value="TreeGrafter"/>
</dbReference>
<keyword evidence="1 4" id="KW-0378">Hydrolase</keyword>
<dbReference type="GO" id="GO:0005829">
    <property type="term" value="C:cytosol"/>
    <property type="evidence" value="ECO:0007669"/>
    <property type="project" value="TreeGrafter"/>
</dbReference>
<dbReference type="AlphaFoldDB" id="A0A511YZJ5"/>
<organism evidence="4 5">
    <name type="scientific">Actinotalea fermentans</name>
    <dbReference type="NCBI Taxonomy" id="43671"/>
    <lineage>
        <taxon>Bacteria</taxon>
        <taxon>Bacillati</taxon>
        <taxon>Actinomycetota</taxon>
        <taxon>Actinomycetes</taxon>
        <taxon>Micrococcales</taxon>
        <taxon>Cellulomonadaceae</taxon>
        <taxon>Actinotalea</taxon>
    </lineage>
</organism>
<dbReference type="InterPro" id="IPR023186">
    <property type="entry name" value="IUNH"/>
</dbReference>
<dbReference type="Pfam" id="PF01156">
    <property type="entry name" value="IU_nuc_hydro"/>
    <property type="match status" value="1"/>
</dbReference>
<evidence type="ECO:0000313" key="4">
    <source>
        <dbReference type="EMBL" id="GEN80641.1"/>
    </source>
</evidence>
<keyword evidence="5" id="KW-1185">Reference proteome</keyword>
<evidence type="ECO:0000259" key="3">
    <source>
        <dbReference type="Pfam" id="PF01156"/>
    </source>
</evidence>